<proteinExistence type="inferred from homology"/>
<protein>
    <recommendedName>
        <fullName evidence="3">Putative 2-succinyl-6-hydroxy-2,4-cyclohexadiene-1-carboxylate synthase</fullName>
        <shortName evidence="3">SHCHC synthase</shortName>
        <ecNumber evidence="3">4.2.99.20</ecNumber>
    </recommendedName>
</protein>
<dbReference type="Gene3D" id="3.40.50.1820">
    <property type="entry name" value="alpha/beta hydrolase"/>
    <property type="match status" value="1"/>
</dbReference>
<dbReference type="Proteomes" id="UP001444625">
    <property type="component" value="Unassembled WGS sequence"/>
</dbReference>
<dbReference type="InterPro" id="IPR029058">
    <property type="entry name" value="AB_hydrolase_fold"/>
</dbReference>
<keyword evidence="1 3" id="KW-0474">Menaquinone biosynthesis</keyword>
<organism evidence="5 6">
    <name type="scientific">Ornithinibacillus xuwenensis</name>
    <dbReference type="NCBI Taxonomy" id="3144668"/>
    <lineage>
        <taxon>Bacteria</taxon>
        <taxon>Bacillati</taxon>
        <taxon>Bacillota</taxon>
        <taxon>Bacilli</taxon>
        <taxon>Bacillales</taxon>
        <taxon>Bacillaceae</taxon>
        <taxon>Ornithinibacillus</taxon>
    </lineage>
</organism>
<evidence type="ECO:0000256" key="1">
    <source>
        <dbReference type="ARBA" id="ARBA00022428"/>
    </source>
</evidence>
<dbReference type="RefSeq" id="WP_345825813.1">
    <property type="nucleotide sequence ID" value="NZ_JBDIML010000005.1"/>
</dbReference>
<reference evidence="5 6" key="1">
    <citation type="submission" date="2024-05" db="EMBL/GenBank/DDBJ databases">
        <authorList>
            <person name="Haq I."/>
            <person name="Ullah Z."/>
            <person name="Ahmad R."/>
            <person name="Li M."/>
            <person name="Tong Y."/>
        </authorList>
    </citation>
    <scope>NUCLEOTIDE SEQUENCE [LARGE SCALE GENOMIC DNA]</scope>
    <source>
        <strain evidence="5 6">16A2E</strain>
    </source>
</reference>
<evidence type="ECO:0000313" key="6">
    <source>
        <dbReference type="Proteomes" id="UP001444625"/>
    </source>
</evidence>
<feature type="domain" description="AB hydrolase-1" evidence="4">
    <location>
        <begin position="20"/>
        <end position="250"/>
    </location>
</feature>
<keyword evidence="2 3" id="KW-0456">Lyase</keyword>
<name>A0ABU9XK03_9BACI</name>
<keyword evidence="6" id="KW-1185">Reference proteome</keyword>
<dbReference type="PANTHER" id="PTHR42916:SF1">
    <property type="entry name" value="PROTEIN PHYLLO, CHLOROPLASTIC"/>
    <property type="match status" value="1"/>
</dbReference>
<dbReference type="HAMAP" id="MF_01660">
    <property type="entry name" value="MenH"/>
    <property type="match status" value="1"/>
</dbReference>
<dbReference type="InterPro" id="IPR000073">
    <property type="entry name" value="AB_hydrolase_1"/>
</dbReference>
<gene>
    <name evidence="3 5" type="primary">menH</name>
    <name evidence="5" type="ORF">ABC228_14175</name>
</gene>
<dbReference type="NCBIfam" id="TIGR03695">
    <property type="entry name" value="menH_SHCHC"/>
    <property type="match status" value="1"/>
</dbReference>
<dbReference type="InterPro" id="IPR022485">
    <property type="entry name" value="SHCHC_synthase_MenH"/>
</dbReference>
<dbReference type="PRINTS" id="PR00111">
    <property type="entry name" value="ABHYDROLASE"/>
</dbReference>
<dbReference type="EMBL" id="JBDIML010000005">
    <property type="protein sequence ID" value="MEN2768325.1"/>
    <property type="molecule type" value="Genomic_DNA"/>
</dbReference>
<comment type="catalytic activity">
    <reaction evidence="3">
        <text>5-enolpyruvoyl-6-hydroxy-2-succinyl-cyclohex-3-ene-1-carboxylate = (1R,6R)-6-hydroxy-2-succinyl-cyclohexa-2,4-diene-1-carboxylate + pyruvate</text>
        <dbReference type="Rhea" id="RHEA:25597"/>
        <dbReference type="ChEBI" id="CHEBI:15361"/>
        <dbReference type="ChEBI" id="CHEBI:58689"/>
        <dbReference type="ChEBI" id="CHEBI:58818"/>
        <dbReference type="EC" id="4.2.99.20"/>
    </reaction>
</comment>
<dbReference type="EC" id="4.2.99.20" evidence="3"/>
<comment type="subunit">
    <text evidence="3">Monomer.</text>
</comment>
<evidence type="ECO:0000313" key="5">
    <source>
        <dbReference type="EMBL" id="MEN2768325.1"/>
    </source>
</evidence>
<comment type="pathway">
    <text evidence="3">Quinol/quinone metabolism; menaquinone biosynthesis.</text>
</comment>
<comment type="function">
    <text evidence="3">Catalyzes a proton abstraction reaction that results in 2,5-elimination of pyruvate from 2-succinyl-5-enolpyruvyl-6-hydroxy-3-cyclohexene-1-carboxylate (SEPHCHC) and the formation of 2-succinyl-6-hydroxy-2,4-cyclohexadiene-1-carboxylate (SHCHC).</text>
</comment>
<comment type="caution">
    <text evidence="5">The sequence shown here is derived from an EMBL/GenBank/DDBJ whole genome shotgun (WGS) entry which is preliminary data.</text>
</comment>
<dbReference type="GO" id="GO:0070205">
    <property type="term" value="F:2-succinyl-6-hydroxy-2,4-cyclohexadiene-1-carboxylate synthase activity"/>
    <property type="evidence" value="ECO:0007669"/>
    <property type="project" value="UniProtKB-EC"/>
</dbReference>
<accession>A0ABU9XK03</accession>
<dbReference type="SUPFAM" id="SSF53474">
    <property type="entry name" value="alpha/beta-Hydrolases"/>
    <property type="match status" value="1"/>
</dbReference>
<comment type="pathway">
    <text evidence="3">Quinol/quinone metabolism; 1,4-dihydroxy-2-naphthoate biosynthesis; 1,4-dihydroxy-2-naphthoate from chorismate: step 3/7.</text>
</comment>
<comment type="similarity">
    <text evidence="3">Belongs to the AB hydrolase superfamily. MenH family.</text>
</comment>
<dbReference type="Pfam" id="PF00561">
    <property type="entry name" value="Abhydrolase_1"/>
    <property type="match status" value="1"/>
</dbReference>
<sequence length="269" mass="30818">MRIKRSNIDYWYEIYGEGETIVLLHGFTGSTDTWSHYLQQYQSTFKIILIDLPGHGKTVTGSPITMEQCCEDIHAILAENQVETFHLVGYSMGGRIALTYAMLYQHQLQSLVLESASPGLELVEEREERIKQDELLATKIEQEGLELFIDYWENIPLFTSQKQLQPSIQERIRKERLSQTEEGLALSLRSMGTGSQPSWWAKLSNLNTPVLLLVGELDQKFVAINKRMQKRLQNSTLKIISNTGHAIHVEQTEIFGKMVEEFILEVSNT</sequence>
<evidence type="ECO:0000256" key="3">
    <source>
        <dbReference type="HAMAP-Rule" id="MF_01660"/>
    </source>
</evidence>
<evidence type="ECO:0000259" key="4">
    <source>
        <dbReference type="Pfam" id="PF00561"/>
    </source>
</evidence>
<dbReference type="PANTHER" id="PTHR42916">
    <property type="entry name" value="2-SUCCINYL-5-ENOLPYRUVYL-6-HYDROXY-3-CYCLOHEXENE-1-CARBOXYLATE SYNTHASE"/>
    <property type="match status" value="1"/>
</dbReference>
<evidence type="ECO:0000256" key="2">
    <source>
        <dbReference type="ARBA" id="ARBA00023239"/>
    </source>
</evidence>